<dbReference type="PANTHER" id="PTHR31132:SF2">
    <property type="entry name" value="HEMATOLOGICAL_NEUROLOGICAL-LIKE PROTEIN"/>
    <property type="match status" value="1"/>
</dbReference>
<name>A0A9D4VJ29_PEA</name>
<evidence type="ECO:0000259" key="2">
    <source>
        <dbReference type="Pfam" id="PF13266"/>
    </source>
</evidence>
<feature type="region of interest" description="Disordered" evidence="1">
    <location>
        <begin position="359"/>
        <end position="396"/>
    </location>
</feature>
<feature type="domain" description="DUF4057" evidence="2">
    <location>
        <begin position="204"/>
        <end position="293"/>
    </location>
</feature>
<organism evidence="3 4">
    <name type="scientific">Pisum sativum</name>
    <name type="common">Garden pea</name>
    <name type="synonym">Lathyrus oleraceus</name>
    <dbReference type="NCBI Taxonomy" id="3888"/>
    <lineage>
        <taxon>Eukaryota</taxon>
        <taxon>Viridiplantae</taxon>
        <taxon>Streptophyta</taxon>
        <taxon>Embryophyta</taxon>
        <taxon>Tracheophyta</taxon>
        <taxon>Spermatophyta</taxon>
        <taxon>Magnoliopsida</taxon>
        <taxon>eudicotyledons</taxon>
        <taxon>Gunneridae</taxon>
        <taxon>Pentapetalae</taxon>
        <taxon>rosids</taxon>
        <taxon>fabids</taxon>
        <taxon>Fabales</taxon>
        <taxon>Fabaceae</taxon>
        <taxon>Papilionoideae</taxon>
        <taxon>50 kb inversion clade</taxon>
        <taxon>NPAAA clade</taxon>
        <taxon>Hologalegina</taxon>
        <taxon>IRL clade</taxon>
        <taxon>Fabeae</taxon>
        <taxon>Lathyrus</taxon>
    </lineage>
</organism>
<accession>A0A9D4VJ29</accession>
<dbReference type="Proteomes" id="UP001058974">
    <property type="component" value="Chromosome 7"/>
</dbReference>
<feature type="compositionally biased region" description="Polar residues" evidence="1">
    <location>
        <begin position="162"/>
        <end position="178"/>
    </location>
</feature>
<dbReference type="AlphaFoldDB" id="A0A9D4VJ29"/>
<dbReference type="EMBL" id="JAMSHJ010000007">
    <property type="protein sequence ID" value="KAI5384446.1"/>
    <property type="molecule type" value="Genomic_DNA"/>
</dbReference>
<feature type="region of interest" description="Disordered" evidence="1">
    <location>
        <begin position="76"/>
        <end position="118"/>
    </location>
</feature>
<keyword evidence="4" id="KW-1185">Reference proteome</keyword>
<feature type="domain" description="DUF4057" evidence="2">
    <location>
        <begin position="96"/>
        <end position="203"/>
    </location>
</feature>
<evidence type="ECO:0000313" key="4">
    <source>
        <dbReference type="Proteomes" id="UP001058974"/>
    </source>
</evidence>
<feature type="region of interest" description="Disordered" evidence="1">
    <location>
        <begin position="1"/>
        <end position="40"/>
    </location>
</feature>
<protein>
    <recommendedName>
        <fullName evidence="2">DUF4057 domain-containing protein</fullName>
    </recommendedName>
</protein>
<feature type="domain" description="DUF4057" evidence="2">
    <location>
        <begin position="3"/>
        <end position="94"/>
    </location>
</feature>
<dbReference type="InterPro" id="IPR025131">
    <property type="entry name" value="DUF4057"/>
</dbReference>
<comment type="caution">
    <text evidence="3">The sequence shown here is derived from an EMBL/GenBank/DDBJ whole genome shotgun (WGS) entry which is preliminary data.</text>
</comment>
<reference evidence="3 4" key="1">
    <citation type="journal article" date="2022" name="Nat. Genet.">
        <title>Improved pea reference genome and pan-genome highlight genomic features and evolutionary characteristics.</title>
        <authorList>
            <person name="Yang T."/>
            <person name="Liu R."/>
            <person name="Luo Y."/>
            <person name="Hu S."/>
            <person name="Wang D."/>
            <person name="Wang C."/>
            <person name="Pandey M.K."/>
            <person name="Ge S."/>
            <person name="Xu Q."/>
            <person name="Li N."/>
            <person name="Li G."/>
            <person name="Huang Y."/>
            <person name="Saxena R.K."/>
            <person name="Ji Y."/>
            <person name="Li M."/>
            <person name="Yan X."/>
            <person name="He Y."/>
            <person name="Liu Y."/>
            <person name="Wang X."/>
            <person name="Xiang C."/>
            <person name="Varshney R.K."/>
            <person name="Ding H."/>
            <person name="Gao S."/>
            <person name="Zong X."/>
        </authorList>
    </citation>
    <scope>NUCLEOTIDE SEQUENCE [LARGE SCALE GENOMIC DNA]</scope>
    <source>
        <strain evidence="3 4">cv. Zhongwan 6</strain>
    </source>
</reference>
<feature type="compositionally biased region" description="Polar residues" evidence="1">
    <location>
        <begin position="98"/>
        <end position="114"/>
    </location>
</feature>
<dbReference type="PANTHER" id="PTHR31132">
    <property type="entry name" value="N-LYSINE METHYLTRANSFERASE"/>
    <property type="match status" value="1"/>
</dbReference>
<feature type="domain" description="DUF4057" evidence="2">
    <location>
        <begin position="365"/>
        <end position="393"/>
    </location>
</feature>
<feature type="domain" description="DUF4057" evidence="2">
    <location>
        <begin position="314"/>
        <end position="343"/>
    </location>
</feature>
<dbReference type="OrthoDB" id="1402008at2759"/>
<dbReference type="Gramene" id="Psat07G0145500-T1">
    <property type="protein sequence ID" value="KAI5384446.1"/>
    <property type="gene ID" value="KIW84_071455"/>
</dbReference>
<proteinExistence type="predicted"/>
<feature type="compositionally biased region" description="Basic and acidic residues" evidence="1">
    <location>
        <begin position="372"/>
        <end position="381"/>
    </location>
</feature>
<sequence>MQKPTRNSRTCTTGILTWPENSSPTAFTGHRPHQPSHDIGDVLHGKKLTENEEHNLAKWKPSSGYSRVKEATGNGIFLPNAENTTSKANAAKSKDSGIFSTNAEDTTSEANAANSKDRTSIRVYQQAMDGISKILLNAEESISPEKPVSLPGAAKQRELGGTLQNEPGTNSKKLMSSSKTKEIGGNDIFATPRETTPRSLAAAKSNAAGIRSNILSEESVQKNSKKMHGQKFAELTGNNIFKGDVTPESVEKPLSMVAKLREMKGNDIFADGKAENRDRLLGARKHAGGGSNIFSDGKAENRDRLLGARRHAGGGSDIFSDGKAENRDQILGARRSPGGASNIFSDGKAENRDRLLGARRHAGGGSNIFSDGKAENRDRILGARRPPGGASSIVLD</sequence>
<evidence type="ECO:0000256" key="1">
    <source>
        <dbReference type="SAM" id="MobiDB-lite"/>
    </source>
</evidence>
<evidence type="ECO:0000313" key="3">
    <source>
        <dbReference type="EMBL" id="KAI5384446.1"/>
    </source>
</evidence>
<gene>
    <name evidence="3" type="ORF">KIW84_071455</name>
</gene>
<dbReference type="Pfam" id="PF13266">
    <property type="entry name" value="DUF4057"/>
    <property type="match status" value="5"/>
</dbReference>
<feature type="compositionally biased region" description="Polar residues" evidence="1">
    <location>
        <begin position="1"/>
        <end position="26"/>
    </location>
</feature>
<feature type="region of interest" description="Disordered" evidence="1">
    <location>
        <begin position="159"/>
        <end position="192"/>
    </location>
</feature>